<organism evidence="1 2">
    <name type="scientific">Helicobacter bilis</name>
    <dbReference type="NCBI Taxonomy" id="37372"/>
    <lineage>
        <taxon>Bacteria</taxon>
        <taxon>Pseudomonadati</taxon>
        <taxon>Campylobacterota</taxon>
        <taxon>Epsilonproteobacteria</taxon>
        <taxon>Campylobacterales</taxon>
        <taxon>Helicobacteraceae</taxon>
        <taxon>Helicobacter</taxon>
    </lineage>
</organism>
<dbReference type="EMBL" id="CP019645">
    <property type="protein sequence ID" value="AQQ59360.1"/>
    <property type="molecule type" value="Genomic_DNA"/>
</dbReference>
<reference evidence="1 2" key="1">
    <citation type="submission" date="2017-02" db="EMBL/GenBank/DDBJ databases">
        <title>Whole genome sequencing of Helicobacter bilis strain AAQJH.</title>
        <authorList>
            <person name="Conlan S."/>
            <person name="Thomas P.J."/>
            <person name="Mullikin J."/>
            <person name="Palmore T.N."/>
            <person name="Frank K.M."/>
            <person name="Segre J.A."/>
        </authorList>
    </citation>
    <scope>NUCLEOTIDE SEQUENCE [LARGE SCALE GENOMIC DNA]</scope>
    <source>
        <strain evidence="1 2">AAQJH</strain>
    </source>
</reference>
<accession>A0A1Q2LG05</accession>
<name>A0A1Q2LG05_9HELI</name>
<sequence length="82" mass="9995">MIKTQTFYINRKNKQTYYVHDVATYKSGDTDFTCVIYFACNLGNNKSREYYVRSIDDFKAKFYKKRESKKIYSKFLIRKDKE</sequence>
<evidence type="ECO:0000313" key="2">
    <source>
        <dbReference type="Proteomes" id="UP000188298"/>
    </source>
</evidence>
<gene>
    <name evidence="1" type="ORF">XJ32_03815</name>
</gene>
<dbReference type="AlphaFoldDB" id="A0A1Q2LG05"/>
<proteinExistence type="predicted"/>
<dbReference type="Proteomes" id="UP000188298">
    <property type="component" value="Chromosome"/>
</dbReference>
<dbReference type="RefSeq" id="WP_077388408.1">
    <property type="nucleotide sequence ID" value="NZ_CP019645.1"/>
</dbReference>
<dbReference type="KEGG" id="hbl:XJ32_03815"/>
<protein>
    <submittedName>
        <fullName evidence="1">Uncharacterized protein</fullName>
    </submittedName>
</protein>
<evidence type="ECO:0000313" key="1">
    <source>
        <dbReference type="EMBL" id="AQQ59360.1"/>
    </source>
</evidence>